<keyword evidence="10" id="KW-1185">Reference proteome</keyword>
<evidence type="ECO:0000313" key="10">
    <source>
        <dbReference type="Proteomes" id="UP000033682"/>
    </source>
</evidence>
<dbReference type="Proteomes" id="UP000033682">
    <property type="component" value="Unassembled WGS sequence"/>
</dbReference>
<proteinExistence type="inferred from homology"/>
<dbReference type="PATRIC" id="fig|303541.3.peg.554"/>
<dbReference type="HAMAP" id="MF_01114">
    <property type="entry name" value="RecX"/>
    <property type="match status" value="1"/>
</dbReference>
<evidence type="ECO:0000259" key="8">
    <source>
        <dbReference type="Pfam" id="PF21982"/>
    </source>
</evidence>
<evidence type="ECO:0000256" key="6">
    <source>
        <dbReference type="HAMAP-Rule" id="MF_01114"/>
    </source>
</evidence>
<dbReference type="InterPro" id="IPR053925">
    <property type="entry name" value="RecX_HTH_3rd"/>
</dbReference>
<comment type="caution">
    <text evidence="9">The sequence shown here is derived from an EMBL/GenBank/DDBJ whole genome shotgun (WGS) entry which is preliminary data.</text>
</comment>
<protein>
    <recommendedName>
        <fullName evidence="4 6">Regulatory protein RecX</fullName>
    </recommendedName>
</protein>
<evidence type="ECO:0000256" key="1">
    <source>
        <dbReference type="ARBA" id="ARBA00003529"/>
    </source>
</evidence>
<comment type="subcellular location">
    <subcellularLocation>
        <location evidence="2 6">Cytoplasm</location>
    </subcellularLocation>
</comment>
<dbReference type="NCBIfam" id="NF010733">
    <property type="entry name" value="PRK14135.1"/>
    <property type="match status" value="1"/>
</dbReference>
<dbReference type="Pfam" id="PF21982">
    <property type="entry name" value="RecX_HTH1"/>
    <property type="match status" value="1"/>
</dbReference>
<name>A0A0F4LS17_9LACO</name>
<feature type="domain" description="RecX first three-helical" evidence="8">
    <location>
        <begin position="62"/>
        <end position="100"/>
    </location>
</feature>
<dbReference type="Pfam" id="PF21981">
    <property type="entry name" value="RecX_HTH3"/>
    <property type="match status" value="1"/>
</dbReference>
<dbReference type="PANTHER" id="PTHR33602">
    <property type="entry name" value="REGULATORY PROTEIN RECX FAMILY PROTEIN"/>
    <property type="match status" value="1"/>
</dbReference>
<dbReference type="InterPro" id="IPR003783">
    <property type="entry name" value="Regulatory_RecX"/>
</dbReference>
<dbReference type="GO" id="GO:0005737">
    <property type="term" value="C:cytoplasm"/>
    <property type="evidence" value="ECO:0007669"/>
    <property type="project" value="UniProtKB-SubCell"/>
</dbReference>
<dbReference type="RefSeq" id="WP_046306420.1">
    <property type="nucleotide sequence ID" value="NZ_KQ034000.1"/>
</dbReference>
<dbReference type="Gene3D" id="1.10.10.10">
    <property type="entry name" value="Winged helix-like DNA-binding domain superfamily/Winged helix DNA-binding domain"/>
    <property type="match status" value="4"/>
</dbReference>
<sequence>MPIITKVSSQKRPGRYNIFLDGKYAFSASEQTVAEFVLLKGQELTDEKVNEVKQYDEDAKATNLASRYLNYEPRTVYEVLQYLKDHGIDNEPAQAAVSQLTEMGFLDDQKYVDLAIRQNLRIGTDGPMTISRKLTQKGIDPESVQTGLEQIDDSEWQDAGQRVLKSMKSKIGRISQRELERKMRTKLMSHGFSSAIADEIIAELDLAQDESEQLDALKKQGVKAYKRFRRLPEQERNSKIRNYLYTHGFASNEIDSFLAGEIIPLDELADY</sequence>
<evidence type="ECO:0000313" key="9">
    <source>
        <dbReference type="EMBL" id="KJY61128.1"/>
    </source>
</evidence>
<dbReference type="InterPro" id="IPR053926">
    <property type="entry name" value="RecX_HTH_1st"/>
</dbReference>
<dbReference type="STRING" id="303541.JF72_04050"/>
<evidence type="ECO:0000256" key="5">
    <source>
        <dbReference type="ARBA" id="ARBA00022490"/>
    </source>
</evidence>
<dbReference type="AlphaFoldDB" id="A0A0F4LS17"/>
<accession>A0A0F4LS17</accession>
<dbReference type="PANTHER" id="PTHR33602:SF1">
    <property type="entry name" value="REGULATORY PROTEIN RECX FAMILY PROTEIN"/>
    <property type="match status" value="1"/>
</dbReference>
<feature type="domain" description="RecX third three-helical" evidence="7">
    <location>
        <begin position="212"/>
        <end position="258"/>
    </location>
</feature>
<keyword evidence="5 6" id="KW-0963">Cytoplasm</keyword>
<reference evidence="9 10" key="1">
    <citation type="submission" date="2015-01" db="EMBL/GenBank/DDBJ databases">
        <title>Comparative genomics of the lactic acid bacteria isolated from the honey bee gut.</title>
        <authorList>
            <person name="Ellegaard K.M."/>
            <person name="Tamarit D."/>
            <person name="Javelind E."/>
            <person name="Olofsson T."/>
            <person name="Andersson S.G."/>
            <person name="Vasquez A."/>
        </authorList>
    </citation>
    <scope>NUCLEOTIDE SEQUENCE [LARGE SCALE GENOMIC DNA]</scope>
    <source>
        <strain evidence="9 10">Hma11</strain>
    </source>
</reference>
<evidence type="ECO:0000256" key="3">
    <source>
        <dbReference type="ARBA" id="ARBA00009695"/>
    </source>
</evidence>
<organism evidence="9 10">
    <name type="scientific">Lactobacillus apis</name>
    <dbReference type="NCBI Taxonomy" id="303541"/>
    <lineage>
        <taxon>Bacteria</taxon>
        <taxon>Bacillati</taxon>
        <taxon>Bacillota</taxon>
        <taxon>Bacilli</taxon>
        <taxon>Lactobacillales</taxon>
        <taxon>Lactobacillaceae</taxon>
        <taxon>Lactobacillus</taxon>
    </lineage>
</organism>
<evidence type="ECO:0000256" key="2">
    <source>
        <dbReference type="ARBA" id="ARBA00004496"/>
    </source>
</evidence>
<dbReference type="InterPro" id="IPR036388">
    <property type="entry name" value="WH-like_DNA-bd_sf"/>
</dbReference>
<evidence type="ECO:0000256" key="4">
    <source>
        <dbReference type="ARBA" id="ARBA00018111"/>
    </source>
</evidence>
<comment type="similarity">
    <text evidence="3 6">Belongs to the RecX family.</text>
</comment>
<dbReference type="GO" id="GO:0006282">
    <property type="term" value="P:regulation of DNA repair"/>
    <property type="evidence" value="ECO:0007669"/>
    <property type="project" value="UniProtKB-UniRule"/>
</dbReference>
<dbReference type="EMBL" id="JXLG01000005">
    <property type="protein sequence ID" value="KJY61128.1"/>
    <property type="molecule type" value="Genomic_DNA"/>
</dbReference>
<comment type="function">
    <text evidence="1 6">Modulates RecA activity.</text>
</comment>
<dbReference type="HOGENOM" id="CLU_066607_4_0_9"/>
<evidence type="ECO:0000259" key="7">
    <source>
        <dbReference type="Pfam" id="PF21981"/>
    </source>
</evidence>
<gene>
    <name evidence="6 9" type="primary">recX</name>
    <name evidence="9" type="ORF">JF72_04050</name>
</gene>